<proteinExistence type="predicted"/>
<reference evidence="2 3" key="1">
    <citation type="submission" date="2018-02" db="EMBL/GenBank/DDBJ databases">
        <title>Draft genome sequences of Elsinoe sp., causing black scab on jojoba.</title>
        <authorList>
            <person name="Stodart B."/>
            <person name="Jeffress S."/>
            <person name="Ash G."/>
            <person name="Arun Chinnappa K."/>
        </authorList>
    </citation>
    <scope>NUCLEOTIDE SEQUENCE [LARGE SCALE GENOMIC DNA]</scope>
    <source>
        <strain evidence="2 3">Hillstone_2</strain>
    </source>
</reference>
<accession>A0A4U7AV86</accession>
<evidence type="ECO:0000313" key="3">
    <source>
        <dbReference type="Proteomes" id="UP000308133"/>
    </source>
</evidence>
<evidence type="ECO:0000256" key="1">
    <source>
        <dbReference type="SAM" id="MobiDB-lite"/>
    </source>
</evidence>
<comment type="caution">
    <text evidence="2">The sequence shown here is derived from an EMBL/GenBank/DDBJ whole genome shotgun (WGS) entry which is preliminary data.</text>
</comment>
<feature type="compositionally biased region" description="Low complexity" evidence="1">
    <location>
        <begin position="269"/>
        <end position="282"/>
    </location>
</feature>
<dbReference type="EMBL" id="PTQR01000088">
    <property type="protein sequence ID" value="TKX20560.1"/>
    <property type="molecule type" value="Genomic_DNA"/>
</dbReference>
<feature type="region of interest" description="Disordered" evidence="1">
    <location>
        <begin position="1"/>
        <end position="43"/>
    </location>
</feature>
<gene>
    <name evidence="2" type="ORF">C1H76_7371</name>
</gene>
<feature type="compositionally biased region" description="Polar residues" evidence="1">
    <location>
        <begin position="57"/>
        <end position="68"/>
    </location>
</feature>
<feature type="region of interest" description="Disordered" evidence="1">
    <location>
        <begin position="57"/>
        <end position="79"/>
    </location>
</feature>
<feature type="compositionally biased region" description="Basic and acidic residues" evidence="1">
    <location>
        <begin position="285"/>
        <end position="295"/>
    </location>
</feature>
<name>A0A4U7AV86_9PEZI</name>
<dbReference type="AlphaFoldDB" id="A0A4U7AV86"/>
<dbReference type="Proteomes" id="UP000308133">
    <property type="component" value="Unassembled WGS sequence"/>
</dbReference>
<evidence type="ECO:0000313" key="2">
    <source>
        <dbReference type="EMBL" id="TKX20560.1"/>
    </source>
</evidence>
<feature type="region of interest" description="Disordered" evidence="1">
    <location>
        <begin position="238"/>
        <end position="295"/>
    </location>
</feature>
<sequence>MSWALNDSSDSRDDSNSQTGYPGLVPGQDFPRDPSYQNFAVQPLSSTISSAPIPSYGGDSSSWNSFGPQTFAGPGHEWPMPGVEVPAGSSNMPYGGNSAYADSVLFDTTHRKSSLANGMRSRRTSVKSSFSLGSQTHHSGPEVAIVDPSALTYMAPPPNGFPMDHFTHNTGSPQHLDFGNGTRMAHNFVQPYWDASADAGLASAVKQDVFGQEVLGYTPVSPTHPFYDAQVLNGNVASPDWSRKHEDPARQYGFPTIVPRPAEQRRLSQSHARPASRASAAQVEKSQHVPEREGRFRTHQYYSAKPREDGYYYCPYKDCSHKPTKLKCNYDPSAAETTSAATSSFPQLLAFSATSAKLTAFTGMESVLTSANTAIVSGPSLVEAFLGTTILWIT</sequence>
<protein>
    <submittedName>
        <fullName evidence="2">Uncharacterized protein</fullName>
    </submittedName>
</protein>
<organism evidence="2 3">
    <name type="scientific">Elsinoe australis</name>
    <dbReference type="NCBI Taxonomy" id="40998"/>
    <lineage>
        <taxon>Eukaryota</taxon>
        <taxon>Fungi</taxon>
        <taxon>Dikarya</taxon>
        <taxon>Ascomycota</taxon>
        <taxon>Pezizomycotina</taxon>
        <taxon>Dothideomycetes</taxon>
        <taxon>Dothideomycetidae</taxon>
        <taxon>Myriangiales</taxon>
        <taxon>Elsinoaceae</taxon>
        <taxon>Elsinoe</taxon>
    </lineage>
</organism>